<evidence type="ECO:0000256" key="1">
    <source>
        <dbReference type="SAM" id="MobiDB-lite"/>
    </source>
</evidence>
<feature type="chain" id="PRO_5041924998" evidence="2">
    <location>
        <begin position="19"/>
        <end position="205"/>
    </location>
</feature>
<reference evidence="3" key="1">
    <citation type="submission" date="2023-03" db="EMBL/GenBank/DDBJ databases">
        <title>Massive genome expansion in bonnet fungi (Mycena s.s.) driven by repeated elements and novel gene families across ecological guilds.</title>
        <authorList>
            <consortium name="Lawrence Berkeley National Laboratory"/>
            <person name="Harder C.B."/>
            <person name="Miyauchi S."/>
            <person name="Viragh M."/>
            <person name="Kuo A."/>
            <person name="Thoen E."/>
            <person name="Andreopoulos B."/>
            <person name="Lu D."/>
            <person name="Skrede I."/>
            <person name="Drula E."/>
            <person name="Henrissat B."/>
            <person name="Morin E."/>
            <person name="Kohler A."/>
            <person name="Barry K."/>
            <person name="LaButti K."/>
            <person name="Morin E."/>
            <person name="Salamov A."/>
            <person name="Lipzen A."/>
            <person name="Mereny Z."/>
            <person name="Hegedus B."/>
            <person name="Baldrian P."/>
            <person name="Stursova M."/>
            <person name="Weitz H."/>
            <person name="Taylor A."/>
            <person name="Grigoriev I.V."/>
            <person name="Nagy L.G."/>
            <person name="Martin F."/>
            <person name="Kauserud H."/>
        </authorList>
    </citation>
    <scope>NUCLEOTIDE SEQUENCE</scope>
    <source>
        <strain evidence="3">CBHHK173m</strain>
    </source>
</reference>
<dbReference type="EMBL" id="JARJCN010000033">
    <property type="protein sequence ID" value="KAJ7085810.1"/>
    <property type="molecule type" value="Genomic_DNA"/>
</dbReference>
<keyword evidence="2" id="KW-0732">Signal</keyword>
<dbReference type="SUPFAM" id="SSF49503">
    <property type="entry name" value="Cupredoxins"/>
    <property type="match status" value="1"/>
</dbReference>
<evidence type="ECO:0000256" key="2">
    <source>
        <dbReference type="SAM" id="SignalP"/>
    </source>
</evidence>
<organism evidence="3 4">
    <name type="scientific">Mycena belliarum</name>
    <dbReference type="NCBI Taxonomy" id="1033014"/>
    <lineage>
        <taxon>Eukaryota</taxon>
        <taxon>Fungi</taxon>
        <taxon>Dikarya</taxon>
        <taxon>Basidiomycota</taxon>
        <taxon>Agaricomycotina</taxon>
        <taxon>Agaricomycetes</taxon>
        <taxon>Agaricomycetidae</taxon>
        <taxon>Agaricales</taxon>
        <taxon>Marasmiineae</taxon>
        <taxon>Mycenaceae</taxon>
        <taxon>Mycena</taxon>
    </lineage>
</organism>
<dbReference type="AlphaFoldDB" id="A0AAD6U0X3"/>
<feature type="compositionally biased region" description="Low complexity" evidence="1">
    <location>
        <begin position="157"/>
        <end position="187"/>
    </location>
</feature>
<dbReference type="PANTHER" id="PTHR34883">
    <property type="entry name" value="SERINE-RICH PROTEIN, PUTATIVE-RELATED-RELATED"/>
    <property type="match status" value="1"/>
</dbReference>
<evidence type="ECO:0000313" key="4">
    <source>
        <dbReference type="Proteomes" id="UP001222325"/>
    </source>
</evidence>
<dbReference type="Proteomes" id="UP001222325">
    <property type="component" value="Unassembled WGS sequence"/>
</dbReference>
<sequence length="205" mass="20015">MRFSLALAALAPALSVYAETHLIMVGAGGKLAFSPPNITAKVNDVVAFQFQGKNHSVTQSTFGNPCAIQTTPAQGIDSGFQFVPANATSLPEWSFTVNNDTAPLWFYCVPRSHCQAGMVFSVNAKPDSDKSFAVFQAAAMGTPPPSAPAGGAPGAPPASGGAPPPAGGSTSAGTPTNGPGAIGGATSAIGGAVGAATSAIGGAAG</sequence>
<proteinExistence type="predicted"/>
<feature type="signal peptide" evidence="2">
    <location>
        <begin position="1"/>
        <end position="18"/>
    </location>
</feature>
<evidence type="ECO:0000313" key="3">
    <source>
        <dbReference type="EMBL" id="KAJ7085810.1"/>
    </source>
</evidence>
<feature type="non-terminal residue" evidence="3">
    <location>
        <position position="205"/>
    </location>
</feature>
<keyword evidence="4" id="KW-1185">Reference proteome</keyword>
<name>A0AAD6U0X3_9AGAR</name>
<dbReference type="PANTHER" id="PTHR34883:SF15">
    <property type="entry name" value="EXTRACELLULAR SERINE-RICH PROTEIN"/>
    <property type="match status" value="1"/>
</dbReference>
<dbReference type="InterPro" id="IPR052953">
    <property type="entry name" value="Ser-rich/MCO-related"/>
</dbReference>
<comment type="caution">
    <text evidence="3">The sequence shown here is derived from an EMBL/GenBank/DDBJ whole genome shotgun (WGS) entry which is preliminary data.</text>
</comment>
<dbReference type="CDD" id="cd00920">
    <property type="entry name" value="Cupredoxin"/>
    <property type="match status" value="1"/>
</dbReference>
<feature type="region of interest" description="Disordered" evidence="1">
    <location>
        <begin position="143"/>
        <end position="187"/>
    </location>
</feature>
<accession>A0AAD6U0X3</accession>
<gene>
    <name evidence="3" type="ORF">B0H15DRAFT_753105</name>
</gene>
<protein>
    <submittedName>
        <fullName evidence="3">Cupredoxin</fullName>
    </submittedName>
</protein>
<dbReference type="InterPro" id="IPR008972">
    <property type="entry name" value="Cupredoxin"/>
</dbReference>
<dbReference type="Gene3D" id="2.60.40.420">
    <property type="entry name" value="Cupredoxins - blue copper proteins"/>
    <property type="match status" value="1"/>
</dbReference>